<keyword evidence="2" id="KW-1185">Reference proteome</keyword>
<comment type="caution">
    <text evidence="1">The sequence shown here is derived from an EMBL/GenBank/DDBJ whole genome shotgun (WGS) entry which is preliminary data.</text>
</comment>
<sequence>MPVQDLFKPLTLKRGPALKNRILLAPLTNWQSNPDGTITEHEETWLRRCAAGGFSMVMTCAAHVHPLGKTFPGQMGIFSDKHLGGLRKISTIIRENGGISSVQLHHGGGRTSPEFVTQPVGPTAIPASGVRGLSLEEVEKLRDDFIRAAQRAERAGFDGVEVHSAFGWIFMQFLSPVYNRRTDRYGGCLDNRSRFLFEVIDGIRAVCRPDFQIGLRISMERYGVALSDMQLVAARAMREEQIDYLDLALWDYRKVTQESPFAGRTLLSVFTHLPRSSVRLGASGHIMTVEQAVEALDAGCDFIMLGKAAILDPDFPRRAEIEVNYRPPSLPVTDSYLQQSGLSDRFIEYMRTWPGFVASD</sequence>
<accession>A0ACC3BDY2</accession>
<evidence type="ECO:0000313" key="2">
    <source>
        <dbReference type="Proteomes" id="UP001177260"/>
    </source>
</evidence>
<evidence type="ECO:0000313" key="1">
    <source>
        <dbReference type="EMBL" id="KAK1149003.1"/>
    </source>
</evidence>
<gene>
    <name evidence="1" type="ORF">N8T08_007678</name>
</gene>
<name>A0ACC3BDY2_9EURO</name>
<reference evidence="1 2" key="1">
    <citation type="journal article" date="2023" name="ACS Omega">
        <title>Identification of the Neoaspergillic Acid Biosynthesis Gene Cluster by Establishing an In Vitro CRISPR-Ribonucleoprotein Genetic System in Aspergillus melleus.</title>
        <authorList>
            <person name="Yuan B."/>
            <person name="Grau M.F."/>
            <person name="Murata R.M."/>
            <person name="Torok T."/>
            <person name="Venkateswaran K."/>
            <person name="Stajich J.E."/>
            <person name="Wang C.C.C."/>
        </authorList>
    </citation>
    <scope>NUCLEOTIDE SEQUENCE [LARGE SCALE GENOMIC DNA]</scope>
    <source>
        <strain evidence="1 2">IMV 1140</strain>
    </source>
</reference>
<organism evidence="1 2">
    <name type="scientific">Aspergillus melleus</name>
    <dbReference type="NCBI Taxonomy" id="138277"/>
    <lineage>
        <taxon>Eukaryota</taxon>
        <taxon>Fungi</taxon>
        <taxon>Dikarya</taxon>
        <taxon>Ascomycota</taxon>
        <taxon>Pezizomycotina</taxon>
        <taxon>Eurotiomycetes</taxon>
        <taxon>Eurotiomycetidae</taxon>
        <taxon>Eurotiales</taxon>
        <taxon>Aspergillaceae</taxon>
        <taxon>Aspergillus</taxon>
        <taxon>Aspergillus subgen. Circumdati</taxon>
    </lineage>
</organism>
<protein>
    <submittedName>
        <fullName evidence="1">Uncharacterized protein</fullName>
    </submittedName>
</protein>
<dbReference type="Proteomes" id="UP001177260">
    <property type="component" value="Unassembled WGS sequence"/>
</dbReference>
<dbReference type="EMBL" id="JAOPJF010000005">
    <property type="protein sequence ID" value="KAK1149003.1"/>
    <property type="molecule type" value="Genomic_DNA"/>
</dbReference>
<proteinExistence type="predicted"/>